<organism evidence="1 2">
    <name type="scientific">Lophiotrema nucula</name>
    <dbReference type="NCBI Taxonomy" id="690887"/>
    <lineage>
        <taxon>Eukaryota</taxon>
        <taxon>Fungi</taxon>
        <taxon>Dikarya</taxon>
        <taxon>Ascomycota</taxon>
        <taxon>Pezizomycotina</taxon>
        <taxon>Dothideomycetes</taxon>
        <taxon>Pleosporomycetidae</taxon>
        <taxon>Pleosporales</taxon>
        <taxon>Lophiotremataceae</taxon>
        <taxon>Lophiotrema</taxon>
    </lineage>
</organism>
<sequence length="220" mass="24874">MAEHIDLAKKQADRSGYYGTFMSTGESGVHLLRNHVRSSKIKERENKRLKAVEILKQAGWQNNQAKIPLNYFRCSTDVHEKIEEQIGDAGCLELALHELQEHLLNLPGIGALSEDTGQRQGLRSRQRKPLTELWKSLGTEDLNSSPEISAENIALLSRVESHGDEILQDILIAKTHLQQAEAHFGLMKEKDKDNVGFWTDYESSRSAISALKDSFRNRVN</sequence>
<gene>
    <name evidence="1" type="ORF">BDV96DRAFT_646858</name>
</gene>
<dbReference type="Proteomes" id="UP000799770">
    <property type="component" value="Unassembled WGS sequence"/>
</dbReference>
<evidence type="ECO:0000313" key="2">
    <source>
        <dbReference type="Proteomes" id="UP000799770"/>
    </source>
</evidence>
<proteinExistence type="predicted"/>
<protein>
    <submittedName>
        <fullName evidence="1">Uncharacterized protein</fullName>
    </submittedName>
</protein>
<dbReference type="EMBL" id="ML977324">
    <property type="protein sequence ID" value="KAF2115003.1"/>
    <property type="molecule type" value="Genomic_DNA"/>
</dbReference>
<dbReference type="AlphaFoldDB" id="A0A6A5Z7H1"/>
<accession>A0A6A5Z7H1</accession>
<evidence type="ECO:0000313" key="1">
    <source>
        <dbReference type="EMBL" id="KAF2115003.1"/>
    </source>
</evidence>
<name>A0A6A5Z7H1_9PLEO</name>
<keyword evidence="2" id="KW-1185">Reference proteome</keyword>
<reference evidence="1" key="1">
    <citation type="journal article" date="2020" name="Stud. Mycol.">
        <title>101 Dothideomycetes genomes: a test case for predicting lifestyles and emergence of pathogens.</title>
        <authorList>
            <person name="Haridas S."/>
            <person name="Albert R."/>
            <person name="Binder M."/>
            <person name="Bloem J."/>
            <person name="Labutti K."/>
            <person name="Salamov A."/>
            <person name="Andreopoulos B."/>
            <person name="Baker S."/>
            <person name="Barry K."/>
            <person name="Bills G."/>
            <person name="Bluhm B."/>
            <person name="Cannon C."/>
            <person name="Castanera R."/>
            <person name="Culley D."/>
            <person name="Daum C."/>
            <person name="Ezra D."/>
            <person name="Gonzalez J."/>
            <person name="Henrissat B."/>
            <person name="Kuo A."/>
            <person name="Liang C."/>
            <person name="Lipzen A."/>
            <person name="Lutzoni F."/>
            <person name="Magnuson J."/>
            <person name="Mondo S."/>
            <person name="Nolan M."/>
            <person name="Ohm R."/>
            <person name="Pangilinan J."/>
            <person name="Park H.-J."/>
            <person name="Ramirez L."/>
            <person name="Alfaro M."/>
            <person name="Sun H."/>
            <person name="Tritt A."/>
            <person name="Yoshinaga Y."/>
            <person name="Zwiers L.-H."/>
            <person name="Turgeon B."/>
            <person name="Goodwin S."/>
            <person name="Spatafora J."/>
            <person name="Crous P."/>
            <person name="Grigoriev I."/>
        </authorList>
    </citation>
    <scope>NUCLEOTIDE SEQUENCE</scope>
    <source>
        <strain evidence="1">CBS 627.86</strain>
    </source>
</reference>